<evidence type="ECO:0000256" key="7">
    <source>
        <dbReference type="ARBA" id="ARBA00023136"/>
    </source>
</evidence>
<evidence type="ECO:0000313" key="10">
    <source>
        <dbReference type="EMBL" id="AFL74044.1"/>
    </source>
</evidence>
<evidence type="ECO:0000256" key="2">
    <source>
        <dbReference type="ARBA" id="ARBA00022448"/>
    </source>
</evidence>
<dbReference type="GO" id="GO:0005886">
    <property type="term" value="C:plasma membrane"/>
    <property type="evidence" value="ECO:0007669"/>
    <property type="project" value="UniProtKB-SubCell"/>
</dbReference>
<dbReference type="InterPro" id="IPR011989">
    <property type="entry name" value="ARM-like"/>
</dbReference>
<dbReference type="GO" id="GO:0006865">
    <property type="term" value="P:amino acid transport"/>
    <property type="evidence" value="ECO:0007669"/>
    <property type="project" value="UniProtKB-KW"/>
</dbReference>
<keyword evidence="5" id="KW-0029">Amino-acid transport</keyword>
<keyword evidence="7 9" id="KW-0472">Membrane</keyword>
<dbReference type="Proteomes" id="UP000006062">
    <property type="component" value="Chromosome"/>
</dbReference>
<dbReference type="CDD" id="cd06582">
    <property type="entry name" value="TM_PBP1_LivH_like"/>
    <property type="match status" value="1"/>
</dbReference>
<dbReference type="Gene3D" id="1.25.10.10">
    <property type="entry name" value="Leucine-rich Repeat Variant"/>
    <property type="match status" value="1"/>
</dbReference>
<accession>I3YAM6</accession>
<feature type="transmembrane region" description="Helical" evidence="9">
    <location>
        <begin position="312"/>
        <end position="332"/>
    </location>
</feature>
<evidence type="ECO:0000256" key="8">
    <source>
        <dbReference type="ARBA" id="ARBA00037998"/>
    </source>
</evidence>
<keyword evidence="4 9" id="KW-0812">Transmembrane</keyword>
<dbReference type="NCBIfam" id="TIGR03409">
    <property type="entry name" value="urea_trans_UrtB"/>
    <property type="match status" value="1"/>
</dbReference>
<feature type="transmembrane region" description="Helical" evidence="9">
    <location>
        <begin position="344"/>
        <end position="368"/>
    </location>
</feature>
<dbReference type="InterPro" id="IPR004155">
    <property type="entry name" value="PBS_lyase_HEAT"/>
</dbReference>
<dbReference type="InterPro" id="IPR052157">
    <property type="entry name" value="BCAA_transport_permease"/>
</dbReference>
<dbReference type="SUPFAM" id="SSF48371">
    <property type="entry name" value="ARM repeat"/>
    <property type="match status" value="1"/>
</dbReference>
<dbReference type="SMART" id="SM00567">
    <property type="entry name" value="EZ_HEAT"/>
    <property type="match status" value="3"/>
</dbReference>
<evidence type="ECO:0000256" key="1">
    <source>
        <dbReference type="ARBA" id="ARBA00004429"/>
    </source>
</evidence>
<comment type="subcellular location">
    <subcellularLocation>
        <location evidence="1">Cell inner membrane</location>
        <topology evidence="1">Multi-pass membrane protein</topology>
    </subcellularLocation>
</comment>
<dbReference type="eggNOG" id="COG0559">
    <property type="taxonomic scope" value="Bacteria"/>
</dbReference>
<evidence type="ECO:0000256" key="3">
    <source>
        <dbReference type="ARBA" id="ARBA00022475"/>
    </source>
</evidence>
<dbReference type="InterPro" id="IPR001851">
    <property type="entry name" value="ABC_transp_permease"/>
</dbReference>
<keyword evidence="2" id="KW-0813">Transport</keyword>
<dbReference type="PANTHER" id="PTHR11795">
    <property type="entry name" value="BRANCHED-CHAIN AMINO ACID TRANSPORT SYSTEM PERMEASE PROTEIN LIVH"/>
    <property type="match status" value="1"/>
</dbReference>
<keyword evidence="6 9" id="KW-1133">Transmembrane helix</keyword>
<keyword evidence="3" id="KW-1003">Cell membrane</keyword>
<dbReference type="Pfam" id="PF13646">
    <property type="entry name" value="HEAT_2"/>
    <property type="match status" value="1"/>
</dbReference>
<evidence type="ECO:0000313" key="11">
    <source>
        <dbReference type="Proteomes" id="UP000006062"/>
    </source>
</evidence>
<feature type="transmembrane region" description="Helical" evidence="9">
    <location>
        <begin position="253"/>
        <end position="280"/>
    </location>
</feature>
<dbReference type="GO" id="GO:0022857">
    <property type="term" value="F:transmembrane transporter activity"/>
    <property type="evidence" value="ECO:0007669"/>
    <property type="project" value="InterPro"/>
</dbReference>
<evidence type="ECO:0000256" key="4">
    <source>
        <dbReference type="ARBA" id="ARBA00022692"/>
    </source>
</evidence>
<proteinExistence type="inferred from homology"/>
<dbReference type="eggNOG" id="COG1413">
    <property type="taxonomic scope" value="Bacteria"/>
</dbReference>
<dbReference type="AlphaFoldDB" id="I3YAM6"/>
<evidence type="ECO:0000256" key="6">
    <source>
        <dbReference type="ARBA" id="ARBA00022989"/>
    </source>
</evidence>
<sequence>MSFSSPGTRHGAPIIASLLLWLACLIPAGDTVAETLEETLPRLADRSFAVKQAAIESIAASPDERALNILVALAAGDLYTRTQTPSVVLGLATSAGRRLTDPLTGADLGEATPGAAKKIILNNAMRVALRVAIASRRLSSPDPAERLSAAREMRGDTSPAAVAALSAQLEREQDAEVRAAITLALAVARLGSSEPSTRLEAVAALEDSLYPEARNALRPVAESDPDPEVRKAAAKTLTGIEQRLAWNARAETLFFGLSLGSVLVLAAIGLAITFGVMGVINMAHGELMMLGAYTAYLVQSALPGWIDYSLFLAIPAAFIVSGLFGIAIERTVIRFLYGRPLETLLATFGISLILQQLVRTLISAQNVVVQNPSWMSGAWSINPALALTYNRLFILLFALLVFAALLLILKRTALGLEVRAVSQNRAMARAMGVRSERVDALTFGLGAGIAGVAGVALSQLTNVGPNMGQAYIIDSFMVVVFGGVGNLWGTLVAGMSLGVANKLMEPWAGAVLAKILVLVFIILFIQKRPRGLFPQRGRAAEG</sequence>
<dbReference type="KEGG" id="tvi:Thivi_2091"/>
<keyword evidence="11" id="KW-1185">Reference proteome</keyword>
<name>I3YAM6_THIV6</name>
<gene>
    <name evidence="10" type="ordered locus">Thivi_2091</name>
</gene>
<reference evidence="10 11" key="1">
    <citation type="submission" date="2012-06" db="EMBL/GenBank/DDBJ databases">
        <title>Complete sequence of Thiocystis violascens DSM 198.</title>
        <authorList>
            <consortium name="US DOE Joint Genome Institute"/>
            <person name="Lucas S."/>
            <person name="Han J."/>
            <person name="Lapidus A."/>
            <person name="Cheng J.-F."/>
            <person name="Goodwin L."/>
            <person name="Pitluck S."/>
            <person name="Peters L."/>
            <person name="Ovchinnikova G."/>
            <person name="Teshima H."/>
            <person name="Detter J.C."/>
            <person name="Han C."/>
            <person name="Tapia R."/>
            <person name="Land M."/>
            <person name="Hauser L."/>
            <person name="Kyrpides N."/>
            <person name="Ivanova N."/>
            <person name="Pagani I."/>
            <person name="Vogl K."/>
            <person name="Liu Z."/>
            <person name="Frigaard N.-U."/>
            <person name="Bryant D."/>
            <person name="Woyke T."/>
        </authorList>
    </citation>
    <scope>NUCLEOTIDE SEQUENCE [LARGE SCALE GENOMIC DNA]</scope>
    <source>
        <strain evidence="11">ATCC 17096 / DSM 198 / 6111</strain>
    </source>
</reference>
<dbReference type="HOGENOM" id="CLU_027416_1_0_6"/>
<feature type="transmembrane region" description="Helical" evidence="9">
    <location>
        <begin position="506"/>
        <end position="525"/>
    </location>
</feature>
<organism evidence="10 11">
    <name type="scientific">Thiocystis violascens (strain ATCC 17096 / DSM 198 / 6111)</name>
    <name type="common">Chromatium violascens</name>
    <dbReference type="NCBI Taxonomy" id="765911"/>
    <lineage>
        <taxon>Bacteria</taxon>
        <taxon>Pseudomonadati</taxon>
        <taxon>Pseudomonadota</taxon>
        <taxon>Gammaproteobacteria</taxon>
        <taxon>Chromatiales</taxon>
        <taxon>Chromatiaceae</taxon>
        <taxon>Thiocystis</taxon>
    </lineage>
</organism>
<dbReference type="OrthoDB" id="9807115at2"/>
<feature type="transmembrane region" description="Helical" evidence="9">
    <location>
        <begin position="388"/>
        <end position="409"/>
    </location>
</feature>
<dbReference type="Pfam" id="PF02653">
    <property type="entry name" value="BPD_transp_2"/>
    <property type="match status" value="1"/>
</dbReference>
<dbReference type="InterPro" id="IPR017779">
    <property type="entry name" value="ABC_UrtB_bac"/>
</dbReference>
<dbReference type="STRING" id="765911.Thivi_2091"/>
<evidence type="ECO:0000256" key="9">
    <source>
        <dbReference type="SAM" id="Phobius"/>
    </source>
</evidence>
<dbReference type="PANTHER" id="PTHR11795:SF447">
    <property type="entry name" value="ABC TRANSPORTER PERMEASE PROTEIN"/>
    <property type="match status" value="1"/>
</dbReference>
<feature type="transmembrane region" description="Helical" evidence="9">
    <location>
        <begin position="476"/>
        <end position="500"/>
    </location>
</feature>
<evidence type="ECO:0000256" key="5">
    <source>
        <dbReference type="ARBA" id="ARBA00022970"/>
    </source>
</evidence>
<dbReference type="EMBL" id="CP003154">
    <property type="protein sequence ID" value="AFL74044.1"/>
    <property type="molecule type" value="Genomic_DNA"/>
</dbReference>
<protein>
    <submittedName>
        <fullName evidence="10">Amino acid/amide ABC transporter membrane protein 1, HAAT family</fullName>
    </submittedName>
</protein>
<dbReference type="InterPro" id="IPR016024">
    <property type="entry name" value="ARM-type_fold"/>
</dbReference>
<comment type="similarity">
    <text evidence="8">Belongs to the binding-protein-dependent transport system permease family. LivHM subfamily.</text>
</comment>
<dbReference type="RefSeq" id="WP_014778498.1">
    <property type="nucleotide sequence ID" value="NC_018012.1"/>
</dbReference>